<name>A0ABV7EMQ2_9GAMM</name>
<keyword evidence="3" id="KW-0238">DNA-binding</keyword>
<reference evidence="7" key="1">
    <citation type="journal article" date="2019" name="Int. J. Syst. Evol. Microbiol.">
        <title>The Global Catalogue of Microorganisms (GCM) 10K type strain sequencing project: providing services to taxonomists for standard genome sequencing and annotation.</title>
        <authorList>
            <consortium name="The Broad Institute Genomics Platform"/>
            <consortium name="The Broad Institute Genome Sequencing Center for Infectious Disease"/>
            <person name="Wu L."/>
            <person name="Ma J."/>
        </authorList>
    </citation>
    <scope>NUCLEOTIDE SEQUENCE [LARGE SCALE GENOMIC DNA]</scope>
    <source>
        <strain evidence="7">KCTC 52640</strain>
    </source>
</reference>
<protein>
    <submittedName>
        <fullName evidence="6">LysR family transcriptional regulator</fullName>
    </submittedName>
</protein>
<keyword evidence="2" id="KW-0805">Transcription regulation</keyword>
<dbReference type="SUPFAM" id="SSF46785">
    <property type="entry name" value="Winged helix' DNA-binding domain"/>
    <property type="match status" value="1"/>
</dbReference>
<feature type="domain" description="HTH lysR-type" evidence="5">
    <location>
        <begin position="1"/>
        <end position="58"/>
    </location>
</feature>
<keyword evidence="7" id="KW-1185">Reference proteome</keyword>
<dbReference type="InterPro" id="IPR000847">
    <property type="entry name" value="LysR_HTH_N"/>
</dbReference>
<dbReference type="RefSeq" id="WP_380686115.1">
    <property type="nucleotide sequence ID" value="NZ_JBHRSS010000001.1"/>
</dbReference>
<proteinExistence type="inferred from homology"/>
<evidence type="ECO:0000256" key="4">
    <source>
        <dbReference type="ARBA" id="ARBA00023163"/>
    </source>
</evidence>
<evidence type="ECO:0000256" key="1">
    <source>
        <dbReference type="ARBA" id="ARBA00009437"/>
    </source>
</evidence>
<gene>
    <name evidence="6" type="ORF">ACFOSU_02465</name>
</gene>
<comment type="caution">
    <text evidence="6">The sequence shown here is derived from an EMBL/GenBank/DDBJ whole genome shotgun (WGS) entry which is preliminary data.</text>
</comment>
<dbReference type="InterPro" id="IPR036390">
    <property type="entry name" value="WH_DNA-bd_sf"/>
</dbReference>
<dbReference type="Pfam" id="PF00126">
    <property type="entry name" value="HTH_1"/>
    <property type="match status" value="1"/>
</dbReference>
<dbReference type="InterPro" id="IPR005119">
    <property type="entry name" value="LysR_subst-bd"/>
</dbReference>
<evidence type="ECO:0000259" key="5">
    <source>
        <dbReference type="PROSITE" id="PS50931"/>
    </source>
</evidence>
<dbReference type="Proteomes" id="UP001595462">
    <property type="component" value="Unassembled WGS sequence"/>
</dbReference>
<dbReference type="SUPFAM" id="SSF53850">
    <property type="entry name" value="Periplasmic binding protein-like II"/>
    <property type="match status" value="1"/>
</dbReference>
<dbReference type="PANTHER" id="PTHR30346:SF28">
    <property type="entry name" value="HTH-TYPE TRANSCRIPTIONAL REGULATOR CYNR"/>
    <property type="match status" value="1"/>
</dbReference>
<dbReference type="Gene3D" id="3.40.190.10">
    <property type="entry name" value="Periplasmic binding protein-like II"/>
    <property type="match status" value="2"/>
</dbReference>
<comment type="similarity">
    <text evidence="1">Belongs to the LysR transcriptional regulatory family.</text>
</comment>
<organism evidence="6 7">
    <name type="scientific">Salinisphaera aquimarina</name>
    <dbReference type="NCBI Taxonomy" id="2094031"/>
    <lineage>
        <taxon>Bacteria</taxon>
        <taxon>Pseudomonadati</taxon>
        <taxon>Pseudomonadota</taxon>
        <taxon>Gammaproteobacteria</taxon>
        <taxon>Salinisphaerales</taxon>
        <taxon>Salinisphaeraceae</taxon>
        <taxon>Salinisphaera</taxon>
    </lineage>
</organism>
<dbReference type="Gene3D" id="1.10.10.10">
    <property type="entry name" value="Winged helix-like DNA-binding domain superfamily/Winged helix DNA-binding domain"/>
    <property type="match status" value="1"/>
</dbReference>
<dbReference type="EMBL" id="JBHRSS010000001">
    <property type="protein sequence ID" value="MFC3102751.1"/>
    <property type="molecule type" value="Genomic_DNA"/>
</dbReference>
<dbReference type="PRINTS" id="PR00039">
    <property type="entry name" value="HTHLYSR"/>
</dbReference>
<evidence type="ECO:0000256" key="3">
    <source>
        <dbReference type="ARBA" id="ARBA00023125"/>
    </source>
</evidence>
<dbReference type="Pfam" id="PF03466">
    <property type="entry name" value="LysR_substrate"/>
    <property type="match status" value="1"/>
</dbReference>
<accession>A0ABV7EMQ2</accession>
<keyword evidence="4" id="KW-0804">Transcription</keyword>
<dbReference type="PROSITE" id="PS50931">
    <property type="entry name" value="HTH_LYSR"/>
    <property type="match status" value="1"/>
</dbReference>
<evidence type="ECO:0000256" key="2">
    <source>
        <dbReference type="ARBA" id="ARBA00023015"/>
    </source>
</evidence>
<evidence type="ECO:0000313" key="6">
    <source>
        <dbReference type="EMBL" id="MFC3102751.1"/>
    </source>
</evidence>
<dbReference type="PANTHER" id="PTHR30346">
    <property type="entry name" value="TRANSCRIPTIONAL DUAL REGULATOR HCAR-RELATED"/>
    <property type="match status" value="1"/>
</dbReference>
<sequence length="297" mass="32940">MDFRQLRYFAVLAETLNFGAAARRLHITQPPLSRQIAALESRLGVALFTRTSRSVALTAAGVDYHAHVLRLLDDVDRAERSARATAHGHHGELSVGFTMYAAWNLLPKLIRAFTDQRPQISIRLEETLPGHLDEALASARADVGIGFPSQLRRTLRYRSLFREPLCAVLPSTHRLAEQPLIAVDELAQEPFVTFPRTTAPALYEALSSCCARHGFEPTIRLETHLQQTIVNLVAAGLGVSLVPESMRRMQLPGAVFHPIRDAPLIEQGIYWSAHNHNPCLAPFLECSRALSTTGETM</sequence>
<dbReference type="InterPro" id="IPR036388">
    <property type="entry name" value="WH-like_DNA-bd_sf"/>
</dbReference>
<evidence type="ECO:0000313" key="7">
    <source>
        <dbReference type="Proteomes" id="UP001595462"/>
    </source>
</evidence>
<dbReference type="CDD" id="cd08414">
    <property type="entry name" value="PBP2_LTTR_aromatics_like"/>
    <property type="match status" value="1"/>
</dbReference>